<protein>
    <submittedName>
        <fullName evidence="2">Uncharacterized protein</fullName>
    </submittedName>
</protein>
<dbReference type="AlphaFoldDB" id="A0AA39RVF7"/>
<proteinExistence type="predicted"/>
<comment type="caution">
    <text evidence="2">The sequence shown here is derived from an EMBL/GenBank/DDBJ whole genome shotgun (WGS) entry which is preliminary data.</text>
</comment>
<dbReference type="EMBL" id="JAUESC010000385">
    <property type="protein sequence ID" value="KAK0578670.1"/>
    <property type="molecule type" value="Genomic_DNA"/>
</dbReference>
<sequence>MDAARNRAQRRGLFMPKRRGDPQQSIQDPAVGLLVEVFQVLGQDLAPRAWVGLSPAQLLLGLSSADHLRNDGLDRGLHHSVDGVSKGSAVYMPPSVRSGTAAGPVCSNFPPSEKASMLRGEDFPSLQAALPALMSLKRNIRMVRIINRSN</sequence>
<reference evidence="2" key="1">
    <citation type="journal article" date="2022" name="Plant J.">
        <title>Strategies of tolerance reflected in two North American maple genomes.</title>
        <authorList>
            <person name="McEvoy S.L."/>
            <person name="Sezen U.U."/>
            <person name="Trouern-Trend A."/>
            <person name="McMahon S.M."/>
            <person name="Schaberg P.G."/>
            <person name="Yang J."/>
            <person name="Wegrzyn J.L."/>
            <person name="Swenson N.G."/>
        </authorList>
    </citation>
    <scope>NUCLEOTIDE SEQUENCE</scope>
    <source>
        <strain evidence="2">NS2018</strain>
    </source>
</reference>
<accession>A0AA39RVF7</accession>
<organism evidence="2 3">
    <name type="scientific">Acer saccharum</name>
    <name type="common">Sugar maple</name>
    <dbReference type="NCBI Taxonomy" id="4024"/>
    <lineage>
        <taxon>Eukaryota</taxon>
        <taxon>Viridiplantae</taxon>
        <taxon>Streptophyta</taxon>
        <taxon>Embryophyta</taxon>
        <taxon>Tracheophyta</taxon>
        <taxon>Spermatophyta</taxon>
        <taxon>Magnoliopsida</taxon>
        <taxon>eudicotyledons</taxon>
        <taxon>Gunneridae</taxon>
        <taxon>Pentapetalae</taxon>
        <taxon>rosids</taxon>
        <taxon>malvids</taxon>
        <taxon>Sapindales</taxon>
        <taxon>Sapindaceae</taxon>
        <taxon>Hippocastanoideae</taxon>
        <taxon>Acereae</taxon>
        <taxon>Acer</taxon>
    </lineage>
</organism>
<gene>
    <name evidence="2" type="ORF">LWI29_014171</name>
</gene>
<keyword evidence="3" id="KW-1185">Reference proteome</keyword>
<reference evidence="2" key="2">
    <citation type="submission" date="2023-06" db="EMBL/GenBank/DDBJ databases">
        <authorList>
            <person name="Swenson N.G."/>
            <person name="Wegrzyn J.L."/>
            <person name="Mcevoy S.L."/>
        </authorList>
    </citation>
    <scope>NUCLEOTIDE SEQUENCE</scope>
    <source>
        <strain evidence="2">NS2018</strain>
        <tissue evidence="2">Leaf</tissue>
    </source>
</reference>
<evidence type="ECO:0000256" key="1">
    <source>
        <dbReference type="SAM" id="MobiDB-lite"/>
    </source>
</evidence>
<name>A0AA39RVF7_ACESA</name>
<feature type="region of interest" description="Disordered" evidence="1">
    <location>
        <begin position="1"/>
        <end position="25"/>
    </location>
</feature>
<evidence type="ECO:0000313" key="3">
    <source>
        <dbReference type="Proteomes" id="UP001168877"/>
    </source>
</evidence>
<evidence type="ECO:0000313" key="2">
    <source>
        <dbReference type="EMBL" id="KAK0578670.1"/>
    </source>
</evidence>
<dbReference type="Proteomes" id="UP001168877">
    <property type="component" value="Unassembled WGS sequence"/>
</dbReference>